<evidence type="ECO:0000313" key="2">
    <source>
        <dbReference type="Proteomes" id="UP000218505"/>
    </source>
</evidence>
<name>A0A290ZBZ5_9PSEU</name>
<keyword evidence="2" id="KW-1185">Reference proteome</keyword>
<dbReference type="Pfam" id="PF20062">
    <property type="entry name" value="DUF6461"/>
    <property type="match status" value="1"/>
</dbReference>
<gene>
    <name evidence="1" type="ORF">CNX65_27135</name>
</gene>
<dbReference type="EMBL" id="CP023445">
    <property type="protein sequence ID" value="ATE56494.1"/>
    <property type="molecule type" value="Genomic_DNA"/>
</dbReference>
<protein>
    <submittedName>
        <fullName evidence="1">Uncharacterized protein</fullName>
    </submittedName>
</protein>
<sequence>MLIPWIALAEVADGVFALWEDNGHRCADPALLAGLSEHGRAASTFWTVDALTTLSFAERGRALLSFEPHRVPDSCPDEVRALLDGLDITDSRHRKAKGLTAVERFTGHGYAPADHAAVLATAAFHRVGEWCRSKAVDRVGDNGPRE</sequence>
<dbReference type="KEGG" id="apre:CNX65_27135"/>
<dbReference type="Proteomes" id="UP000218505">
    <property type="component" value="Chromosome"/>
</dbReference>
<evidence type="ECO:0000313" key="1">
    <source>
        <dbReference type="EMBL" id="ATE56494.1"/>
    </source>
</evidence>
<accession>A0A290ZBZ5</accession>
<reference evidence="1" key="1">
    <citation type="submission" date="2017-09" db="EMBL/GenBank/DDBJ databases">
        <title>Complete Genome Sequence of ansamitocin-producing Bacterium Actinosynnema pretiosum X47.</title>
        <authorList>
            <person name="Cao G."/>
            <person name="Zong G."/>
            <person name="Zhong C."/>
            <person name="Fu J."/>
        </authorList>
    </citation>
    <scope>NUCLEOTIDE SEQUENCE [LARGE SCALE GENOMIC DNA]</scope>
    <source>
        <strain evidence="1">X47</strain>
    </source>
</reference>
<organism evidence="1 2">
    <name type="scientific">Actinosynnema pretiosum</name>
    <dbReference type="NCBI Taxonomy" id="42197"/>
    <lineage>
        <taxon>Bacteria</taxon>
        <taxon>Bacillati</taxon>
        <taxon>Actinomycetota</taxon>
        <taxon>Actinomycetes</taxon>
        <taxon>Pseudonocardiales</taxon>
        <taxon>Pseudonocardiaceae</taxon>
        <taxon>Actinosynnema</taxon>
    </lineage>
</organism>
<dbReference type="AlphaFoldDB" id="A0A290ZBZ5"/>
<proteinExistence type="predicted"/>
<dbReference type="InterPro" id="IPR045592">
    <property type="entry name" value="DUF6461"/>
</dbReference>